<sequence length="122" mass="13713">QQPWQGNRDGFDAKNPPRTRTQRKFIPHMDTPDDEGSGFMGGRTMGSKTADFAAPIVETPEERAAVIEQPAVKPINKDPKRPFNPKKRYDKPEQNLSNPSGYSGEDSSGWAKERILLSMKKK</sequence>
<proteinExistence type="predicted"/>
<evidence type="ECO:0000256" key="1">
    <source>
        <dbReference type="SAM" id="MobiDB-lite"/>
    </source>
</evidence>
<feature type="non-terminal residue" evidence="2">
    <location>
        <position position="1"/>
    </location>
</feature>
<accession>A0A0F9CEP0</accession>
<reference evidence="2" key="1">
    <citation type="journal article" date="2015" name="Nature">
        <title>Complex archaea that bridge the gap between prokaryotes and eukaryotes.</title>
        <authorList>
            <person name="Spang A."/>
            <person name="Saw J.H."/>
            <person name="Jorgensen S.L."/>
            <person name="Zaremba-Niedzwiedzka K."/>
            <person name="Martijn J."/>
            <person name="Lind A.E."/>
            <person name="van Eijk R."/>
            <person name="Schleper C."/>
            <person name="Guy L."/>
            <person name="Ettema T.J."/>
        </authorList>
    </citation>
    <scope>NUCLEOTIDE SEQUENCE</scope>
</reference>
<feature type="region of interest" description="Disordered" evidence="1">
    <location>
        <begin position="64"/>
        <end position="122"/>
    </location>
</feature>
<organism evidence="2">
    <name type="scientific">marine sediment metagenome</name>
    <dbReference type="NCBI Taxonomy" id="412755"/>
    <lineage>
        <taxon>unclassified sequences</taxon>
        <taxon>metagenomes</taxon>
        <taxon>ecological metagenomes</taxon>
    </lineage>
</organism>
<comment type="caution">
    <text evidence="2">The sequence shown here is derived from an EMBL/GenBank/DDBJ whole genome shotgun (WGS) entry which is preliminary data.</text>
</comment>
<gene>
    <name evidence="2" type="ORF">LCGC14_2334640</name>
</gene>
<evidence type="ECO:0000313" key="2">
    <source>
        <dbReference type="EMBL" id="KKL47529.1"/>
    </source>
</evidence>
<dbReference type="AlphaFoldDB" id="A0A0F9CEP0"/>
<feature type="region of interest" description="Disordered" evidence="1">
    <location>
        <begin position="1"/>
        <end position="47"/>
    </location>
</feature>
<dbReference type="EMBL" id="LAZR01033629">
    <property type="protein sequence ID" value="KKL47529.1"/>
    <property type="molecule type" value="Genomic_DNA"/>
</dbReference>
<name>A0A0F9CEP0_9ZZZZ</name>
<protein>
    <submittedName>
        <fullName evidence="2">Uncharacterized protein</fullName>
    </submittedName>
</protein>